<dbReference type="PANTHER" id="PTHR12770:SF31">
    <property type="entry name" value="RUS FAMILY MEMBER 1"/>
    <property type="match status" value="1"/>
</dbReference>
<comment type="subcellular location">
    <subcellularLocation>
        <location evidence="1">Membrane</location>
    </subcellularLocation>
</comment>
<comment type="similarity">
    <text evidence="2">Belongs to the RUS1 family.</text>
</comment>
<keyword evidence="4" id="KW-1133">Transmembrane helix</keyword>
<dbReference type="InterPro" id="IPR054549">
    <property type="entry name" value="UVB_sens_RUS_dom"/>
</dbReference>
<dbReference type="AlphaFoldDB" id="A0A1A9WN23"/>
<organism evidence="7 8">
    <name type="scientific">Glossina brevipalpis</name>
    <dbReference type="NCBI Taxonomy" id="37001"/>
    <lineage>
        <taxon>Eukaryota</taxon>
        <taxon>Metazoa</taxon>
        <taxon>Ecdysozoa</taxon>
        <taxon>Arthropoda</taxon>
        <taxon>Hexapoda</taxon>
        <taxon>Insecta</taxon>
        <taxon>Pterygota</taxon>
        <taxon>Neoptera</taxon>
        <taxon>Endopterygota</taxon>
        <taxon>Diptera</taxon>
        <taxon>Brachycera</taxon>
        <taxon>Muscomorpha</taxon>
        <taxon>Hippoboscoidea</taxon>
        <taxon>Glossinidae</taxon>
        <taxon>Glossina</taxon>
    </lineage>
</organism>
<sequence length="418" mass="47749">MKIHFREQYGSKGEEILYVTPAADQNSIVRVPLRTDKLVIQEKFFLFRLMQQIFLPKGYPDSVSEDYAAYQIWDTVQAFSSTICGTLCTHAILKGLGVGNDNINAYSATVTWILKEGSGHLGRILFSWWKGAQLDMESKKWRLRADFLNDCAMGIEIYVLPKYPYLSTYILCGTTVLKAIVGVAGGATRAALTQHQAVRGNLADVSSKDSSQETCVNLIASFVGLYLLTIIKSPGVLYSVFTFVVVVHLYANLKAVKAVCLKTFNESRYLITLEEYFKSGRMLPPKQVNKLERVTLGQTVSVSLNIRLGLSIKHLVDEYQNNVVIENIISSFDPHERFIIAEGKKFLGVYLHFDTQPQDVLKAYFFAVSYLQDRNQIKEKYWEVHNKWQEFYNMALQEGWLTNHHLLMVDEYRLNWKS</sequence>
<proteinExistence type="inferred from homology"/>
<keyword evidence="3" id="KW-0812">Transmembrane</keyword>
<dbReference type="InterPro" id="IPR006968">
    <property type="entry name" value="RUS_fam"/>
</dbReference>
<dbReference type="Proteomes" id="UP000091820">
    <property type="component" value="Unassembled WGS sequence"/>
</dbReference>
<dbReference type="EnsemblMetazoa" id="GBRI025642-RA">
    <property type="protein sequence ID" value="GBRI025642-PA"/>
    <property type="gene ID" value="GBRI025642"/>
</dbReference>
<accession>A0A1A9WN23</accession>
<dbReference type="Pfam" id="PF04884">
    <property type="entry name" value="UVB_sens_prot"/>
    <property type="match status" value="1"/>
</dbReference>
<dbReference type="VEuPathDB" id="VectorBase:GBRI025642"/>
<dbReference type="GO" id="GO:0016020">
    <property type="term" value="C:membrane"/>
    <property type="evidence" value="ECO:0007669"/>
    <property type="project" value="UniProtKB-SubCell"/>
</dbReference>
<evidence type="ECO:0000256" key="4">
    <source>
        <dbReference type="ARBA" id="ARBA00022989"/>
    </source>
</evidence>
<protein>
    <recommendedName>
        <fullName evidence="6">Protein root UVB sensitive/RUS domain-containing protein</fullName>
    </recommendedName>
</protein>
<evidence type="ECO:0000256" key="2">
    <source>
        <dbReference type="ARBA" id="ARBA00007558"/>
    </source>
</evidence>
<evidence type="ECO:0000259" key="6">
    <source>
        <dbReference type="Pfam" id="PF04884"/>
    </source>
</evidence>
<evidence type="ECO:0000256" key="3">
    <source>
        <dbReference type="ARBA" id="ARBA00022692"/>
    </source>
</evidence>
<keyword evidence="5" id="KW-0472">Membrane</keyword>
<evidence type="ECO:0000313" key="7">
    <source>
        <dbReference type="EnsemblMetazoa" id="GBRI025642-PA"/>
    </source>
</evidence>
<name>A0A1A9WN23_9MUSC</name>
<reference evidence="8" key="1">
    <citation type="submission" date="2014-03" db="EMBL/GenBank/DDBJ databases">
        <authorList>
            <person name="Aksoy S."/>
            <person name="Warren W."/>
            <person name="Wilson R.K."/>
        </authorList>
    </citation>
    <scope>NUCLEOTIDE SEQUENCE [LARGE SCALE GENOMIC DNA]</scope>
    <source>
        <strain evidence="8">IAEA</strain>
    </source>
</reference>
<keyword evidence="8" id="KW-1185">Reference proteome</keyword>
<reference evidence="7" key="2">
    <citation type="submission" date="2020-05" db="UniProtKB">
        <authorList>
            <consortium name="EnsemblMetazoa"/>
        </authorList>
    </citation>
    <scope>IDENTIFICATION</scope>
    <source>
        <strain evidence="7">IAEA</strain>
    </source>
</reference>
<evidence type="ECO:0000256" key="5">
    <source>
        <dbReference type="ARBA" id="ARBA00023136"/>
    </source>
</evidence>
<feature type="domain" description="Protein root UVB sensitive/RUS" evidence="6">
    <location>
        <begin position="46"/>
        <end position="279"/>
    </location>
</feature>
<evidence type="ECO:0000313" key="8">
    <source>
        <dbReference type="Proteomes" id="UP000091820"/>
    </source>
</evidence>
<dbReference type="PANTHER" id="PTHR12770">
    <property type="entry name" value="RUS1 FAMILY PROTEIN C16ORF58"/>
    <property type="match status" value="1"/>
</dbReference>
<evidence type="ECO:0000256" key="1">
    <source>
        <dbReference type="ARBA" id="ARBA00004370"/>
    </source>
</evidence>